<reference evidence="5" key="3">
    <citation type="journal article" date="2020" name="Curr. Biol.">
        <title>Chromatin organization in early land plants reveals an ancestral association between H3K27me3, transposons, and constitutive heterochromatin.</title>
        <authorList>
            <person name="Montgomery S.A."/>
            <person name="Tanizawa Y."/>
            <person name="Galik B."/>
            <person name="Wang N."/>
            <person name="Ito T."/>
            <person name="Mochizuki T."/>
            <person name="Akimcheva S."/>
            <person name="Bowman J.L."/>
            <person name="Cognat V."/>
            <person name="Marechal-Drouard L."/>
            <person name="Ekker H."/>
            <person name="Hong S.F."/>
            <person name="Kohchi T."/>
            <person name="Lin S.S."/>
            <person name="Liu L.D."/>
            <person name="Nakamura Y."/>
            <person name="Valeeva L.R."/>
            <person name="Shakirov E.V."/>
            <person name="Shippen D.E."/>
            <person name="Wei W.L."/>
            <person name="Yagura M."/>
            <person name="Yamaoka S."/>
            <person name="Yamato K.T."/>
            <person name="Liu C."/>
            <person name="Berger F."/>
        </authorList>
    </citation>
    <scope>NUCLEOTIDE SEQUENCE [LARGE SCALE GENOMIC DNA]</scope>
    <source>
        <strain evidence="5">Tak-1</strain>
    </source>
</reference>
<feature type="region of interest" description="Disordered" evidence="1">
    <location>
        <begin position="862"/>
        <end position="886"/>
    </location>
</feature>
<feature type="region of interest" description="Disordered" evidence="1">
    <location>
        <begin position="29"/>
        <end position="206"/>
    </location>
</feature>
<reference evidence="3 4" key="1">
    <citation type="submission" date="2016-03" db="EMBL/GenBank/DDBJ databases">
        <title>Mechanisms controlling the formation of the plant cell surface in tip-growing cells are functionally conserved among land plants.</title>
        <authorList>
            <person name="Honkanen S."/>
            <person name="Jones V.A."/>
            <person name="Morieri G."/>
            <person name="Champion C."/>
            <person name="Hetherington A.J."/>
            <person name="Kelly S."/>
            <person name="Saint-Marcoux D."/>
            <person name="Proust H."/>
            <person name="Prescott H."/>
            <person name="Dolan L."/>
        </authorList>
    </citation>
    <scope>NUCLEOTIDE SEQUENCE [LARGE SCALE GENOMIC DNA]</scope>
    <source>
        <strain evidence="4">cv. Tak-1 and cv. Tak-2</strain>
        <tissue evidence="3">Whole gametophyte</tissue>
    </source>
</reference>
<feature type="compositionally biased region" description="Polar residues" evidence="1">
    <location>
        <begin position="867"/>
        <end position="886"/>
    </location>
</feature>
<feature type="region of interest" description="Disordered" evidence="1">
    <location>
        <begin position="998"/>
        <end position="1074"/>
    </location>
</feature>
<evidence type="ECO:0000313" key="5">
    <source>
        <dbReference type="Proteomes" id="UP001162541"/>
    </source>
</evidence>
<dbReference type="EMBL" id="LVLJ01002686">
    <property type="protein sequence ID" value="OAE24049.1"/>
    <property type="molecule type" value="Genomic_DNA"/>
</dbReference>
<feature type="compositionally biased region" description="Polar residues" evidence="1">
    <location>
        <begin position="131"/>
        <end position="144"/>
    </location>
</feature>
<feature type="region of interest" description="Disordered" evidence="1">
    <location>
        <begin position="726"/>
        <end position="751"/>
    </location>
</feature>
<dbReference type="Proteomes" id="UP001162541">
    <property type="component" value="Chromosome 6"/>
</dbReference>
<dbReference type="AlphaFoldDB" id="A0A176VTB1"/>
<feature type="compositionally biased region" description="Low complexity" evidence="1">
    <location>
        <begin position="1062"/>
        <end position="1072"/>
    </location>
</feature>
<feature type="compositionally biased region" description="Polar residues" evidence="1">
    <location>
        <begin position="1028"/>
        <end position="1045"/>
    </location>
</feature>
<feature type="region of interest" description="Disordered" evidence="1">
    <location>
        <begin position="230"/>
        <end position="283"/>
    </location>
</feature>
<dbReference type="EMBL" id="AP019871">
    <property type="protein sequence ID" value="BBN15473.1"/>
    <property type="molecule type" value="Genomic_DNA"/>
</dbReference>
<name>A0A176VTB1_MARPO</name>
<protein>
    <submittedName>
        <fullName evidence="3">Uncharacterized protein</fullName>
    </submittedName>
</protein>
<feature type="compositionally biased region" description="Polar residues" evidence="1">
    <location>
        <begin position="254"/>
        <end position="276"/>
    </location>
</feature>
<accession>A0A176VTB1</accession>
<feature type="region of interest" description="Disordered" evidence="1">
    <location>
        <begin position="769"/>
        <end position="792"/>
    </location>
</feature>
<feature type="compositionally biased region" description="Polar residues" evidence="1">
    <location>
        <begin position="178"/>
        <end position="195"/>
    </location>
</feature>
<gene>
    <name evidence="3" type="ORF">AXG93_2402s1070</name>
    <name evidence="2" type="ORF">Mp_6g19870</name>
</gene>
<feature type="compositionally biased region" description="Polar residues" evidence="1">
    <location>
        <begin position="776"/>
        <end position="792"/>
    </location>
</feature>
<reference evidence="2" key="2">
    <citation type="journal article" date="2019" name="Curr. Biol.">
        <title>Chromatin organization in early land plants reveals an ancestral association between H3K27me3, transposons, and constitutive heterochromatin.</title>
        <authorList>
            <person name="Montgomery S.A."/>
            <person name="Tanizawa Y."/>
            <person name="Galik B."/>
            <person name="Wang N."/>
            <person name="Ito T."/>
            <person name="Mochizuki T."/>
            <person name="Akimcheva S."/>
            <person name="Bowman J."/>
            <person name="Cognat V."/>
            <person name="Drouard L."/>
            <person name="Ekker H."/>
            <person name="Houng S."/>
            <person name="Kohchi T."/>
            <person name="Lin S."/>
            <person name="Liu L.D."/>
            <person name="Nakamura Y."/>
            <person name="Valeeva L.R."/>
            <person name="Shakirov E.V."/>
            <person name="Shippen D.E."/>
            <person name="Wei W."/>
            <person name="Yagura M."/>
            <person name="Yamaoka S."/>
            <person name="Yamato K.T."/>
            <person name="Liu C."/>
            <person name="Berger F."/>
        </authorList>
    </citation>
    <scope>NUCLEOTIDE SEQUENCE [LARGE SCALE GENOMIC DNA]</scope>
    <source>
        <strain evidence="2">Tak-1</strain>
    </source>
</reference>
<feature type="compositionally biased region" description="Low complexity" evidence="1">
    <location>
        <begin position="197"/>
        <end position="206"/>
    </location>
</feature>
<dbReference type="Proteomes" id="UP000077202">
    <property type="component" value="Unassembled WGS sequence"/>
</dbReference>
<dbReference type="PANTHER" id="PTHR38371:SF1">
    <property type="entry name" value="RHO GTPASE-ACTIVATING PROTEIN"/>
    <property type="match status" value="1"/>
</dbReference>
<feature type="compositionally biased region" description="Basic residues" evidence="1">
    <location>
        <begin position="1011"/>
        <end position="1027"/>
    </location>
</feature>
<proteinExistence type="predicted"/>
<feature type="compositionally biased region" description="Basic residues" evidence="1">
    <location>
        <begin position="1109"/>
        <end position="1119"/>
    </location>
</feature>
<evidence type="ECO:0000313" key="4">
    <source>
        <dbReference type="Proteomes" id="UP000077202"/>
    </source>
</evidence>
<sequence length="1119" mass="123046">MASSSHGGTPSASDVRRARAARFSFSPIAQFGSPSFSLGLEKLPPPPSFDECCENGVVQKVDEKQTSKRKRVLSDSSSPSFSLGLEDIPPPAFEDGERIEPSSRNKHGPGPETREAQRVSSSKGGDKALAPQTNDRNLGSNSTRRSGREHLFNQGRASRGFSAPSFSLGLEEHCSPSKPDSLQSPCDKQGLTHTRSSADYSTYPSSSLCGEATLSSASFDLQQMSIEEKAKRLKSTSHPPACDLSKFRTRPESVRQSQVRSMTEQKPLQDATSLPSPSLLEKDTVRRSNFVPLQETSPEQMQRFAGNSPAQKLIAHVKTEPTSLPSPSLIEKDSVRRSKFVPLQETLPEQMQRFAGNSPAQKLIAHVKTEPTSHFDLPCKPCDGQVHGRLFELEKSSPGFENERSTLQFESLSGSIEDQKPEHGVTKDGPSKLRLSAVGDLHPEPANERLMKNSWQSVEGHHNFEKVVKKRRLSKAVEVANAATEVNPVHFVGLIPKKEQVVENLDKCGEGVVTSSSHSFDKLGCSPPIFDGYALVDSSQERDEKPKFDHLKVKQGLTGQRECSPVTETPLEDISDKKVSVPIGSRENVVVLDVSTPPSSSGRAANRPSNSCLPVNFVEDSEEEQDFVPISKRGRRSVSRAQVKLESNFPCLADDSSLPSVDVSRIDDERTQETPVIERKKAFVRLRRGSSSAVKDCFVSENSQVDRHAVLKKVKAEPGDSCINLHNQARPSLDDSKKGMTDCSQHSNADDFDDIEDFSDDEMLCAGSRPQRNRRSLQSSVIPKNLPSSTSSPAALKKTVLRIPGLDTENRSSVVAKKLGKTKAEPINFLDSKNSFPTVVKKTGDIKAEPITLSDDDELWREKSRSRVSCSQSMQRGYGKGSTTSVQNRNLDFDIRRAVSTSNARESRSSSKGKAPVMDGSDLWKSYTGNFSPDEMEGLSDRLASASRSEDGIIADMLRERLPHFKPVEALSVNGGLDLEPVYIDYRNQFGHSQGMDSTDFAQLDCSQPQSRRKQKRSSSKGTKNRKANGSFTTSSQRTTVSKPSSKGKRKAWTLFRENTRRASTSASASASGNGYWIVENKKRVYVKDGRTLTGRSAYSAYKKDTGKKSRKTKKQSKP</sequence>
<evidence type="ECO:0000313" key="3">
    <source>
        <dbReference type="EMBL" id="OAE24049.1"/>
    </source>
</evidence>
<dbReference type="PANTHER" id="PTHR38371">
    <property type="entry name" value="RHO GTPASE-ACTIVATING PROTEIN"/>
    <property type="match status" value="1"/>
</dbReference>
<evidence type="ECO:0000256" key="1">
    <source>
        <dbReference type="SAM" id="MobiDB-lite"/>
    </source>
</evidence>
<keyword evidence="4" id="KW-1185">Reference proteome</keyword>
<organism evidence="3 4">
    <name type="scientific">Marchantia polymorpha subsp. ruderalis</name>
    <dbReference type="NCBI Taxonomy" id="1480154"/>
    <lineage>
        <taxon>Eukaryota</taxon>
        <taxon>Viridiplantae</taxon>
        <taxon>Streptophyta</taxon>
        <taxon>Embryophyta</taxon>
        <taxon>Marchantiophyta</taxon>
        <taxon>Marchantiopsida</taxon>
        <taxon>Marchantiidae</taxon>
        <taxon>Marchantiales</taxon>
        <taxon>Marchantiaceae</taxon>
        <taxon>Marchantia</taxon>
    </lineage>
</organism>
<feature type="region of interest" description="Disordered" evidence="1">
    <location>
        <begin position="1095"/>
        <end position="1119"/>
    </location>
</feature>
<evidence type="ECO:0000313" key="2">
    <source>
        <dbReference type="EMBL" id="BBN15473.1"/>
    </source>
</evidence>